<proteinExistence type="predicted"/>
<evidence type="ECO:0000313" key="3">
    <source>
        <dbReference type="Proteomes" id="UP001333818"/>
    </source>
</evidence>
<comment type="caution">
    <text evidence="2">The sequence shown here is derived from an EMBL/GenBank/DDBJ whole genome shotgun (WGS) entry which is preliminary data.</text>
</comment>
<dbReference type="InterPro" id="IPR001283">
    <property type="entry name" value="CRISP-related"/>
</dbReference>
<dbReference type="Proteomes" id="UP001333818">
    <property type="component" value="Unassembled WGS sequence"/>
</dbReference>
<sequence>MFKVNQPASWLFTGATTISILFSTTVPLGAIQAQSNGVNQTEILNAHNLYRRDLNLPALTWSDDLAKSAQQWADRLAATNRFEHSGTNNGENIWKGSAKWFSQSQMVGSWGIEKQNFVLGIFPDISKTGQWSDVGHYSQIIWRNTTEVGCGLATDGINDIFVCQYNPPGNYQGEKVY</sequence>
<dbReference type="EMBL" id="JAZBJZ010000032">
    <property type="protein sequence ID" value="MEE3717094.1"/>
    <property type="molecule type" value="Genomic_DNA"/>
</dbReference>
<reference evidence="2" key="1">
    <citation type="submission" date="2024-01" db="EMBL/GenBank/DDBJ databases">
        <title>Bank of Algae and Cyanobacteria of the Azores (BACA) strain genomes.</title>
        <authorList>
            <person name="Luz R."/>
            <person name="Cordeiro R."/>
            <person name="Fonseca A."/>
            <person name="Goncalves V."/>
        </authorList>
    </citation>
    <scope>NUCLEOTIDE SEQUENCE</scope>
    <source>
        <strain evidence="2">BACA0141</strain>
    </source>
</reference>
<protein>
    <submittedName>
        <fullName evidence="2">CAP family protein</fullName>
    </submittedName>
</protein>
<name>A0AAW9PYT6_9CYAN</name>
<dbReference type="InterPro" id="IPR035940">
    <property type="entry name" value="CAP_sf"/>
</dbReference>
<dbReference type="SMART" id="SM00198">
    <property type="entry name" value="SCP"/>
    <property type="match status" value="1"/>
</dbReference>
<dbReference type="GO" id="GO:0005576">
    <property type="term" value="C:extracellular region"/>
    <property type="evidence" value="ECO:0007669"/>
    <property type="project" value="InterPro"/>
</dbReference>
<dbReference type="InterPro" id="IPR034113">
    <property type="entry name" value="SCP_GAPR1-like"/>
</dbReference>
<dbReference type="PROSITE" id="PS01010">
    <property type="entry name" value="CRISP_2"/>
    <property type="match status" value="1"/>
</dbReference>
<organism evidence="2 3">
    <name type="scientific">Tumidithrix elongata BACA0141</name>
    <dbReference type="NCBI Taxonomy" id="2716417"/>
    <lineage>
        <taxon>Bacteria</taxon>
        <taxon>Bacillati</taxon>
        <taxon>Cyanobacteriota</taxon>
        <taxon>Cyanophyceae</taxon>
        <taxon>Pseudanabaenales</taxon>
        <taxon>Pseudanabaenaceae</taxon>
        <taxon>Tumidithrix</taxon>
        <taxon>Tumidithrix elongata</taxon>
    </lineage>
</organism>
<dbReference type="RefSeq" id="WP_330483522.1">
    <property type="nucleotide sequence ID" value="NZ_JAZBJZ010000032.1"/>
</dbReference>
<evidence type="ECO:0000259" key="1">
    <source>
        <dbReference type="SMART" id="SM00198"/>
    </source>
</evidence>
<gene>
    <name evidence="2" type="ORF">V2H45_10085</name>
</gene>
<dbReference type="AlphaFoldDB" id="A0AAW9PYT6"/>
<keyword evidence="3" id="KW-1185">Reference proteome</keyword>
<feature type="domain" description="SCP" evidence="1">
    <location>
        <begin position="38"/>
        <end position="173"/>
    </location>
</feature>
<evidence type="ECO:0000313" key="2">
    <source>
        <dbReference type="EMBL" id="MEE3717094.1"/>
    </source>
</evidence>
<accession>A0AAW9PYT6</accession>
<dbReference type="CDD" id="cd05382">
    <property type="entry name" value="CAP_GAPR1-like"/>
    <property type="match status" value="1"/>
</dbReference>
<dbReference type="Gene3D" id="3.40.33.10">
    <property type="entry name" value="CAP"/>
    <property type="match status" value="1"/>
</dbReference>
<dbReference type="Pfam" id="PF00188">
    <property type="entry name" value="CAP"/>
    <property type="match status" value="1"/>
</dbReference>
<dbReference type="PRINTS" id="PR00837">
    <property type="entry name" value="V5TPXLIKE"/>
</dbReference>
<dbReference type="InterPro" id="IPR014044">
    <property type="entry name" value="CAP_dom"/>
</dbReference>
<dbReference type="InterPro" id="IPR018244">
    <property type="entry name" value="Allrgn_V5/Tpx1_CS"/>
</dbReference>
<dbReference type="PROSITE" id="PS01009">
    <property type="entry name" value="CRISP_1"/>
    <property type="match status" value="1"/>
</dbReference>
<dbReference type="PANTHER" id="PTHR10334">
    <property type="entry name" value="CYSTEINE-RICH SECRETORY PROTEIN-RELATED"/>
    <property type="match status" value="1"/>
</dbReference>
<dbReference type="SUPFAM" id="SSF55797">
    <property type="entry name" value="PR-1-like"/>
    <property type="match status" value="1"/>
</dbReference>